<dbReference type="EMBL" id="JBHTBS010000001">
    <property type="protein sequence ID" value="MFC7336289.1"/>
    <property type="molecule type" value="Genomic_DNA"/>
</dbReference>
<proteinExistence type="inferred from homology"/>
<dbReference type="RefSeq" id="WP_379709252.1">
    <property type="nucleotide sequence ID" value="NZ_JBHTBS010000001.1"/>
</dbReference>
<feature type="transmembrane region" description="Helical" evidence="10">
    <location>
        <begin position="203"/>
        <end position="220"/>
    </location>
</feature>
<keyword evidence="5 10" id="KW-1133">Transmembrane helix</keyword>
<protein>
    <recommendedName>
        <fullName evidence="10">Glycerol-3-phosphate acyltransferase</fullName>
    </recommendedName>
    <alternativeName>
        <fullName evidence="10">Acyl-PO4 G3P acyltransferase</fullName>
    </alternativeName>
    <alternativeName>
        <fullName evidence="10">Acyl-phosphate--glycerol-3-phosphate acyltransferase</fullName>
    </alternativeName>
    <alternativeName>
        <fullName evidence="10">G3P acyltransferase</fullName>
        <shortName evidence="10">GPAT</shortName>
        <ecNumber evidence="10">2.3.1.275</ecNumber>
    </alternativeName>
    <alternativeName>
        <fullName evidence="10">Lysophosphatidic acid synthase</fullName>
        <shortName evidence="10">LPA synthase</shortName>
    </alternativeName>
</protein>
<comment type="subunit">
    <text evidence="10">Probably interacts with PlsX.</text>
</comment>
<gene>
    <name evidence="10 11" type="primary">plsY</name>
    <name evidence="11" type="ORF">ACFQY0_03800</name>
</gene>
<evidence type="ECO:0000256" key="6">
    <source>
        <dbReference type="ARBA" id="ARBA00023098"/>
    </source>
</evidence>
<dbReference type="InterPro" id="IPR003811">
    <property type="entry name" value="G3P_acylTferase_PlsY"/>
</dbReference>
<feature type="transmembrane region" description="Helical" evidence="10">
    <location>
        <begin position="6"/>
        <end position="23"/>
    </location>
</feature>
<organism evidence="11 12">
    <name type="scientific">Haloferula chungangensis</name>
    <dbReference type="NCBI Taxonomy" id="1048331"/>
    <lineage>
        <taxon>Bacteria</taxon>
        <taxon>Pseudomonadati</taxon>
        <taxon>Verrucomicrobiota</taxon>
        <taxon>Verrucomicrobiia</taxon>
        <taxon>Verrucomicrobiales</taxon>
        <taxon>Verrucomicrobiaceae</taxon>
        <taxon>Haloferula</taxon>
    </lineage>
</organism>
<evidence type="ECO:0000256" key="2">
    <source>
        <dbReference type="ARBA" id="ARBA00022516"/>
    </source>
</evidence>
<evidence type="ECO:0000256" key="8">
    <source>
        <dbReference type="ARBA" id="ARBA00023209"/>
    </source>
</evidence>
<evidence type="ECO:0000256" key="9">
    <source>
        <dbReference type="ARBA" id="ARBA00023264"/>
    </source>
</evidence>
<evidence type="ECO:0000256" key="4">
    <source>
        <dbReference type="ARBA" id="ARBA00022692"/>
    </source>
</evidence>
<accession>A0ABW2L4R5</accession>
<sequence length="251" mass="27667">MQLWISPLIAFLLGSIPFGLIIAKLKGIDIRAHGSGNIGATNVLRVVGKKYGITCLILDALKGYLPVVLALNLVQIENKTVMPMLGFLQDFALHLPREQQLTGQLVHVLTAFCAIIGHNFSPWVGFKGGKGIATSAGVLIALMPFAIILLIFVWLLTFLTTRYVALASIVAAAALPILTHIGARFHHINNDKTQPTLWEAGTWNKPLFVFTIIIAVLAIWKHRSNIERLRAGTENRFERKRKKVHSDPKAS</sequence>
<name>A0ABW2L4R5_9BACT</name>
<dbReference type="PANTHER" id="PTHR30309">
    <property type="entry name" value="INNER MEMBRANE PROTEIN YGIH"/>
    <property type="match status" value="1"/>
</dbReference>
<comment type="pathway">
    <text evidence="10">Lipid metabolism; phospholipid metabolism.</text>
</comment>
<feature type="transmembrane region" description="Helical" evidence="10">
    <location>
        <begin position="105"/>
        <end position="126"/>
    </location>
</feature>
<comment type="similarity">
    <text evidence="10">Belongs to the PlsY family.</text>
</comment>
<dbReference type="EC" id="2.3.1.275" evidence="10"/>
<keyword evidence="2 10" id="KW-0444">Lipid biosynthesis</keyword>
<keyword evidence="11" id="KW-0012">Acyltransferase</keyword>
<evidence type="ECO:0000256" key="10">
    <source>
        <dbReference type="HAMAP-Rule" id="MF_01043"/>
    </source>
</evidence>
<feature type="transmembrane region" description="Helical" evidence="10">
    <location>
        <begin position="132"/>
        <end position="156"/>
    </location>
</feature>
<evidence type="ECO:0000313" key="11">
    <source>
        <dbReference type="EMBL" id="MFC7336289.1"/>
    </source>
</evidence>
<comment type="subcellular location">
    <subcellularLocation>
        <location evidence="10">Cell membrane</location>
        <topology evidence="10">Multi-pass membrane protein</topology>
    </subcellularLocation>
</comment>
<keyword evidence="4 10" id="KW-0812">Transmembrane</keyword>
<comment type="caution">
    <text evidence="11">The sequence shown here is derived from an EMBL/GenBank/DDBJ whole genome shotgun (WGS) entry which is preliminary data.</text>
</comment>
<reference evidence="12" key="1">
    <citation type="journal article" date="2019" name="Int. J. Syst. Evol. Microbiol.">
        <title>The Global Catalogue of Microorganisms (GCM) 10K type strain sequencing project: providing services to taxonomists for standard genome sequencing and annotation.</title>
        <authorList>
            <consortium name="The Broad Institute Genomics Platform"/>
            <consortium name="The Broad Institute Genome Sequencing Center for Infectious Disease"/>
            <person name="Wu L."/>
            <person name="Ma J."/>
        </authorList>
    </citation>
    <scope>NUCLEOTIDE SEQUENCE [LARGE SCALE GENOMIC DNA]</scope>
    <source>
        <strain evidence="12">CGMCC 4.1467</strain>
    </source>
</reference>
<keyword evidence="6 10" id="KW-0443">Lipid metabolism</keyword>
<dbReference type="Pfam" id="PF02660">
    <property type="entry name" value="G3P_acyltransf"/>
    <property type="match status" value="1"/>
</dbReference>
<dbReference type="GO" id="GO:0004366">
    <property type="term" value="F:glycerol-3-phosphate O-acyltransferase activity"/>
    <property type="evidence" value="ECO:0007669"/>
    <property type="project" value="UniProtKB-EC"/>
</dbReference>
<evidence type="ECO:0000256" key="1">
    <source>
        <dbReference type="ARBA" id="ARBA00022475"/>
    </source>
</evidence>
<evidence type="ECO:0000256" key="7">
    <source>
        <dbReference type="ARBA" id="ARBA00023136"/>
    </source>
</evidence>
<keyword evidence="7 10" id="KW-0472">Membrane</keyword>
<dbReference type="Proteomes" id="UP001596472">
    <property type="component" value="Unassembled WGS sequence"/>
</dbReference>
<evidence type="ECO:0000256" key="5">
    <source>
        <dbReference type="ARBA" id="ARBA00022989"/>
    </source>
</evidence>
<dbReference type="NCBIfam" id="TIGR00023">
    <property type="entry name" value="glycerol-3-phosphate 1-O-acyltransferase PlsY"/>
    <property type="match status" value="1"/>
</dbReference>
<comment type="function">
    <text evidence="10">Catalyzes the transfer of an acyl group from acyl-phosphate (acyl-PO(4)) to glycerol-3-phosphate (G3P) to form lysophosphatidic acid (LPA). This enzyme utilizes acyl-phosphate as fatty acyl donor, but not acyl-CoA or acyl-ACP.</text>
</comment>
<dbReference type="PANTHER" id="PTHR30309:SF0">
    <property type="entry name" value="GLYCEROL-3-PHOSPHATE ACYLTRANSFERASE-RELATED"/>
    <property type="match status" value="1"/>
</dbReference>
<keyword evidence="3 10" id="KW-0808">Transferase</keyword>
<comment type="catalytic activity">
    <reaction evidence="10">
        <text>an acyl phosphate + sn-glycerol 3-phosphate = a 1-acyl-sn-glycero-3-phosphate + phosphate</text>
        <dbReference type="Rhea" id="RHEA:34075"/>
        <dbReference type="ChEBI" id="CHEBI:43474"/>
        <dbReference type="ChEBI" id="CHEBI:57597"/>
        <dbReference type="ChEBI" id="CHEBI:57970"/>
        <dbReference type="ChEBI" id="CHEBI:59918"/>
        <dbReference type="EC" id="2.3.1.275"/>
    </reaction>
</comment>
<keyword evidence="9 10" id="KW-1208">Phospholipid metabolism</keyword>
<dbReference type="SMART" id="SM01207">
    <property type="entry name" value="G3P_acyltransf"/>
    <property type="match status" value="1"/>
</dbReference>
<keyword evidence="1 10" id="KW-1003">Cell membrane</keyword>
<evidence type="ECO:0000313" key="12">
    <source>
        <dbReference type="Proteomes" id="UP001596472"/>
    </source>
</evidence>
<evidence type="ECO:0000256" key="3">
    <source>
        <dbReference type="ARBA" id="ARBA00022679"/>
    </source>
</evidence>
<keyword evidence="12" id="KW-1185">Reference proteome</keyword>
<feature type="transmembrane region" description="Helical" evidence="10">
    <location>
        <begin position="163"/>
        <end position="183"/>
    </location>
</feature>
<dbReference type="HAMAP" id="MF_01043">
    <property type="entry name" value="PlsY"/>
    <property type="match status" value="1"/>
</dbReference>
<keyword evidence="8 10" id="KW-0594">Phospholipid biosynthesis</keyword>